<feature type="non-terminal residue" evidence="1">
    <location>
        <position position="1"/>
    </location>
</feature>
<keyword evidence="2" id="KW-1185">Reference proteome</keyword>
<comment type="caution">
    <text evidence="1">The sequence shown here is derived from an EMBL/GenBank/DDBJ whole genome shotgun (WGS) entry which is preliminary data.</text>
</comment>
<evidence type="ECO:0000313" key="2">
    <source>
        <dbReference type="Proteomes" id="UP000789920"/>
    </source>
</evidence>
<reference evidence="1" key="1">
    <citation type="submission" date="2021-06" db="EMBL/GenBank/DDBJ databases">
        <authorList>
            <person name="Kallberg Y."/>
            <person name="Tangrot J."/>
            <person name="Rosling A."/>
        </authorList>
    </citation>
    <scope>NUCLEOTIDE SEQUENCE</scope>
    <source>
        <strain evidence="1">MA461A</strain>
    </source>
</reference>
<organism evidence="1 2">
    <name type="scientific">Racocetra persica</name>
    <dbReference type="NCBI Taxonomy" id="160502"/>
    <lineage>
        <taxon>Eukaryota</taxon>
        <taxon>Fungi</taxon>
        <taxon>Fungi incertae sedis</taxon>
        <taxon>Mucoromycota</taxon>
        <taxon>Glomeromycotina</taxon>
        <taxon>Glomeromycetes</taxon>
        <taxon>Diversisporales</taxon>
        <taxon>Gigasporaceae</taxon>
        <taxon>Racocetra</taxon>
    </lineage>
</organism>
<dbReference type="EMBL" id="CAJVQC010107045">
    <property type="protein sequence ID" value="CAG8833621.1"/>
    <property type="molecule type" value="Genomic_DNA"/>
</dbReference>
<proteinExistence type="predicted"/>
<feature type="non-terminal residue" evidence="1">
    <location>
        <position position="48"/>
    </location>
</feature>
<evidence type="ECO:0000313" key="1">
    <source>
        <dbReference type="EMBL" id="CAG8833621.1"/>
    </source>
</evidence>
<gene>
    <name evidence="1" type="ORF">RPERSI_LOCUS28894</name>
</gene>
<name>A0ACA9SE12_9GLOM</name>
<dbReference type="Proteomes" id="UP000789920">
    <property type="component" value="Unassembled WGS sequence"/>
</dbReference>
<sequence length="48" mass="5523">CLSGSLGLCVVFWWKFGVVLSDGILEDFFRRFPEVLEGFLESLRRSLV</sequence>
<accession>A0ACA9SE12</accession>
<protein>
    <submittedName>
        <fullName evidence="1">3471_t:CDS:1</fullName>
    </submittedName>
</protein>